<keyword evidence="11" id="KW-1185">Reference proteome</keyword>
<dbReference type="SUPFAM" id="SSF55124">
    <property type="entry name" value="Nitrite/Sulfite reductase N-terminal domain-like"/>
    <property type="match status" value="2"/>
</dbReference>
<keyword evidence="3" id="KW-0349">Heme</keyword>
<dbReference type="PRINTS" id="PR00397">
    <property type="entry name" value="SIROHAEM"/>
</dbReference>
<dbReference type="InterPro" id="IPR006067">
    <property type="entry name" value="NO2/SO3_Rdtase_4Fe4S_dom"/>
</dbReference>
<evidence type="ECO:0000259" key="8">
    <source>
        <dbReference type="Pfam" id="PF01077"/>
    </source>
</evidence>
<dbReference type="Proteomes" id="UP000326331">
    <property type="component" value="Chromosome"/>
</dbReference>
<organism evidence="10 11">
    <name type="scientific">Tepidiforma bonchosmolovskayae</name>
    <dbReference type="NCBI Taxonomy" id="2601677"/>
    <lineage>
        <taxon>Bacteria</taxon>
        <taxon>Bacillati</taxon>
        <taxon>Chloroflexota</taxon>
        <taxon>Tepidiformia</taxon>
        <taxon>Tepidiformales</taxon>
        <taxon>Tepidiformaceae</taxon>
        <taxon>Tepidiforma</taxon>
    </lineage>
</organism>
<dbReference type="Gene3D" id="3.90.480.20">
    <property type="match status" value="1"/>
</dbReference>
<dbReference type="PANTHER" id="PTHR32439">
    <property type="entry name" value="FERREDOXIN--NITRITE REDUCTASE, CHLOROPLASTIC"/>
    <property type="match status" value="1"/>
</dbReference>
<feature type="domain" description="Nitrite/sulphite reductase 4Fe-4S" evidence="8">
    <location>
        <begin position="127"/>
        <end position="285"/>
    </location>
</feature>
<evidence type="ECO:0000256" key="5">
    <source>
        <dbReference type="ARBA" id="ARBA00023002"/>
    </source>
</evidence>
<dbReference type="RefSeq" id="WP_158067593.1">
    <property type="nucleotide sequence ID" value="NZ_CP042829.1"/>
</dbReference>
<dbReference type="InterPro" id="IPR005117">
    <property type="entry name" value="NiRdtase/SiRdtase_haem-b_fer"/>
</dbReference>
<gene>
    <name evidence="10" type="primary">nirA</name>
    <name evidence="10" type="ORF">Tbon_10135</name>
</gene>
<dbReference type="InterPro" id="IPR036136">
    <property type="entry name" value="Nit/Sulf_reduc_fer-like_dom_sf"/>
</dbReference>
<evidence type="ECO:0000256" key="4">
    <source>
        <dbReference type="ARBA" id="ARBA00022723"/>
    </source>
</evidence>
<evidence type="ECO:0000256" key="2">
    <source>
        <dbReference type="ARBA" id="ARBA00022485"/>
    </source>
</evidence>
<evidence type="ECO:0000259" key="9">
    <source>
        <dbReference type="Pfam" id="PF03460"/>
    </source>
</evidence>
<evidence type="ECO:0000256" key="3">
    <source>
        <dbReference type="ARBA" id="ARBA00022617"/>
    </source>
</evidence>
<dbReference type="SUPFAM" id="SSF56014">
    <property type="entry name" value="Nitrite and sulphite reductase 4Fe-4S domain-like"/>
    <property type="match status" value="2"/>
</dbReference>
<reference evidence="10 11" key="1">
    <citation type="submission" date="2019-08" db="EMBL/GenBank/DDBJ databases">
        <authorList>
            <person name="Toschakov S.V."/>
        </authorList>
    </citation>
    <scope>NUCLEOTIDE SEQUENCE [LARGE SCALE GENOMIC DNA]</scope>
    <source>
        <strain evidence="10 11">3753O</strain>
    </source>
</reference>
<dbReference type="Pfam" id="PF03460">
    <property type="entry name" value="NIR_SIR_ferr"/>
    <property type="match status" value="2"/>
</dbReference>
<evidence type="ECO:0000256" key="7">
    <source>
        <dbReference type="ARBA" id="ARBA00023014"/>
    </source>
</evidence>
<evidence type="ECO:0000313" key="11">
    <source>
        <dbReference type="Proteomes" id="UP000326331"/>
    </source>
</evidence>
<sequence>MNKFEQMKAEKDGLDCFEDMIRYATENVPVESIPEDDLQRMKWYGVFHRPQKPGTFMMRLRVTGGRLTAAQVRTIADIARSFGGGTADITTRQNVQLRDLRLPDIPGIPGILSQLASVGISTRQTGMDNVRNFIGCPLAGIDGMELFDSTPLVEALAAAYLAAGKEFSNLPRKFNVSIAGCRDDCGDAQSQDLGFVPATRDLNGRRVAGFNVLAGGALGGTSPRLATPLDVFVVPEDVVPVFLALLSIYRDHGPREVRTRARLKWLIAEWGEERLRDELERQLGRTLPRAGADERLQVAGDHLGIHPQRQVGLNYVGLHVPVGRITADDLLGLADLADTYGRGELRLTVDQNVVIPHVPDSALSALLAEPLLRRLKPNPSNIWRNLVACTGNDYCHFSLIDTKRHAYQLAQELERRGVQVPRGTRIHVSGCIHACGKHHIADIGLQGTNIRLGNRVEEAADVYVGGRLGEQPRLASRVLENVHWEDLPVLVEALVRQRFAQTVPLSLLRLQTATSQTPANSDLEEVNA</sequence>
<reference evidence="10 11" key="2">
    <citation type="submission" date="2019-10" db="EMBL/GenBank/DDBJ databases">
        <title>Thermopilla bonchosmolovskayae gen. nov., sp. nov., a moderately thermophilic Chloroflexi bacterium from a Chukotka hot spring (Arctic, Russia), representing a novel classis Thermopillaia, which include previously uncultivated lineage OLB14.</title>
        <authorList>
            <person name="Kochetkova T.V."/>
            <person name="Zayulina K.S."/>
            <person name="Zhigarkov V.S."/>
            <person name="Minaev N.V."/>
            <person name="Novikov A."/>
            <person name="Toshchakov S.V."/>
            <person name="Elcheninov A.G."/>
            <person name="Kublanov I.V."/>
        </authorList>
    </citation>
    <scope>NUCLEOTIDE SEQUENCE [LARGE SCALE GENOMIC DNA]</scope>
    <source>
        <strain evidence="10 11">3753O</strain>
    </source>
</reference>
<evidence type="ECO:0000256" key="6">
    <source>
        <dbReference type="ARBA" id="ARBA00023004"/>
    </source>
</evidence>
<proteinExistence type="inferred from homology"/>
<keyword evidence="7" id="KW-0411">Iron-sulfur</keyword>
<evidence type="ECO:0000256" key="1">
    <source>
        <dbReference type="ARBA" id="ARBA00010429"/>
    </source>
</evidence>
<feature type="domain" description="Nitrite/Sulfite reductase ferredoxin-like" evidence="9">
    <location>
        <begin position="50"/>
        <end position="108"/>
    </location>
</feature>
<dbReference type="InterPro" id="IPR045854">
    <property type="entry name" value="NO2/SO3_Rdtase_4Fe4S_sf"/>
</dbReference>
<keyword evidence="2" id="KW-0004">4Fe-4S</keyword>
<feature type="domain" description="Nitrite/Sulfite reductase ferredoxin-like" evidence="9">
    <location>
        <begin position="306"/>
        <end position="370"/>
    </location>
</feature>
<dbReference type="InterPro" id="IPR051329">
    <property type="entry name" value="NIR_SIR_4Fe-4S"/>
</dbReference>
<evidence type="ECO:0000313" key="10">
    <source>
        <dbReference type="EMBL" id="QFG03639.1"/>
    </source>
</evidence>
<dbReference type="EMBL" id="CP042829">
    <property type="protein sequence ID" value="QFG03639.1"/>
    <property type="molecule type" value="Genomic_DNA"/>
</dbReference>
<dbReference type="Gene3D" id="3.30.413.10">
    <property type="entry name" value="Sulfite Reductase Hemoprotein, domain 1"/>
    <property type="match status" value="2"/>
</dbReference>
<keyword evidence="5 10" id="KW-0560">Oxidoreductase</keyword>
<comment type="similarity">
    <text evidence="1">Belongs to the nitrite and sulfite reductase 4Fe-4S domain family.</text>
</comment>
<keyword evidence="4" id="KW-0479">Metal-binding</keyword>
<feature type="domain" description="Nitrite/sulphite reductase 4Fe-4S" evidence="8">
    <location>
        <begin position="384"/>
        <end position="496"/>
    </location>
</feature>
<name>A0ABX6C495_9CHLR</name>
<dbReference type="EC" id="1.7.7.1" evidence="10"/>
<dbReference type="PANTHER" id="PTHR32439:SF0">
    <property type="entry name" value="FERREDOXIN--NITRITE REDUCTASE, CHLOROPLASTIC"/>
    <property type="match status" value="1"/>
</dbReference>
<dbReference type="PROSITE" id="PS00365">
    <property type="entry name" value="NIR_SIR"/>
    <property type="match status" value="1"/>
</dbReference>
<protein>
    <submittedName>
        <fullName evidence="10">Ferredoxin--nitrite reductase</fullName>
        <ecNumber evidence="10">1.7.7.1</ecNumber>
    </submittedName>
</protein>
<dbReference type="InterPro" id="IPR006066">
    <property type="entry name" value="NO2/SO3_Rdtase_FeS/sirohaem_BS"/>
</dbReference>
<accession>A0ABX6C495</accession>
<dbReference type="GO" id="GO:0048307">
    <property type="term" value="F:ferredoxin-nitrite reductase activity"/>
    <property type="evidence" value="ECO:0007669"/>
    <property type="project" value="UniProtKB-EC"/>
</dbReference>
<keyword evidence="6" id="KW-0408">Iron</keyword>
<dbReference type="Pfam" id="PF01077">
    <property type="entry name" value="NIR_SIR"/>
    <property type="match status" value="2"/>
</dbReference>